<keyword evidence="1" id="KW-0175">Coiled coil</keyword>
<organism evidence="2">
    <name type="scientific">Salmonella enterica</name>
    <name type="common">Salmonella choleraesuis</name>
    <dbReference type="NCBI Taxonomy" id="28901"/>
    <lineage>
        <taxon>Bacteria</taxon>
        <taxon>Pseudomonadati</taxon>
        <taxon>Pseudomonadota</taxon>
        <taxon>Gammaproteobacteria</taxon>
        <taxon>Enterobacterales</taxon>
        <taxon>Enterobacteriaceae</taxon>
        <taxon>Salmonella</taxon>
    </lineage>
</organism>
<comment type="caution">
    <text evidence="2">The sequence shown here is derived from an EMBL/GenBank/DDBJ whole genome shotgun (WGS) entry which is preliminary data.</text>
</comment>
<sequence length="155" mass="16977">MFDVIPGAIAAIKESLSVFSTINEANRRAEVNAAIMDITSRLNDILKENTKLIETLNQKEKSVSLLEKLVAENDAKNADKEKWRLDSLNYEAWNPMAGTTLYRRKPDDGSVDDLTNFGPHCYASGKASALSVKSVETMPGIGPFIATLVCHSCNS</sequence>
<name>A0A5U2FCA5_SALER</name>
<evidence type="ECO:0000256" key="1">
    <source>
        <dbReference type="SAM" id="Coils"/>
    </source>
</evidence>
<proteinExistence type="predicted"/>
<accession>A0A5U2FCA5</accession>
<protein>
    <submittedName>
        <fullName evidence="2">Uncharacterized protein</fullName>
    </submittedName>
</protein>
<feature type="coiled-coil region" evidence="1">
    <location>
        <begin position="42"/>
        <end position="86"/>
    </location>
</feature>
<dbReference type="EMBL" id="AAGKHU010000099">
    <property type="protein sequence ID" value="EBP0013209.1"/>
    <property type="molecule type" value="Genomic_DNA"/>
</dbReference>
<reference evidence="2" key="1">
    <citation type="submission" date="2018-07" db="EMBL/GenBank/DDBJ databases">
        <authorList>
            <consortium name="GenomeTrakr network: Whole genome sequencing for foodborne pathogen traceback"/>
        </authorList>
    </citation>
    <scope>NUCLEOTIDE SEQUENCE</scope>
    <source>
        <strain evidence="2">CFSAN018538</strain>
    </source>
</reference>
<dbReference type="AlphaFoldDB" id="A0A5U2FCA5"/>
<gene>
    <name evidence="2" type="ORF">HX37_20970</name>
</gene>
<evidence type="ECO:0000313" key="2">
    <source>
        <dbReference type="EMBL" id="EBP0013209.1"/>
    </source>
</evidence>